<evidence type="ECO:0000256" key="3">
    <source>
        <dbReference type="ARBA" id="ARBA00022527"/>
    </source>
</evidence>
<dbReference type="GO" id="GO:0004674">
    <property type="term" value="F:protein serine/threonine kinase activity"/>
    <property type="evidence" value="ECO:0007669"/>
    <property type="project" value="UniProtKB-KW"/>
</dbReference>
<gene>
    <name evidence="13" type="ORF">BaRGS_00009931</name>
</gene>
<organism evidence="13 14">
    <name type="scientific">Batillaria attramentaria</name>
    <dbReference type="NCBI Taxonomy" id="370345"/>
    <lineage>
        <taxon>Eukaryota</taxon>
        <taxon>Metazoa</taxon>
        <taxon>Spiralia</taxon>
        <taxon>Lophotrochozoa</taxon>
        <taxon>Mollusca</taxon>
        <taxon>Gastropoda</taxon>
        <taxon>Caenogastropoda</taxon>
        <taxon>Sorbeoconcha</taxon>
        <taxon>Cerithioidea</taxon>
        <taxon>Batillariidae</taxon>
        <taxon>Batillaria</taxon>
    </lineage>
</organism>
<comment type="caution">
    <text evidence="13">The sequence shown here is derived from an EMBL/GenBank/DDBJ whole genome shotgun (WGS) entry which is preliminary data.</text>
</comment>
<evidence type="ECO:0000256" key="4">
    <source>
        <dbReference type="ARBA" id="ARBA00022679"/>
    </source>
</evidence>
<dbReference type="AlphaFoldDB" id="A0ABD0LGX3"/>
<accession>A0ABD0LGX3</accession>
<comment type="catalytic activity">
    <reaction evidence="9">
        <text>L-seryl-[protein] + ATP = O-phospho-L-seryl-[protein] + ADP + H(+)</text>
        <dbReference type="Rhea" id="RHEA:17989"/>
        <dbReference type="Rhea" id="RHEA-COMP:9863"/>
        <dbReference type="Rhea" id="RHEA-COMP:11604"/>
        <dbReference type="ChEBI" id="CHEBI:15378"/>
        <dbReference type="ChEBI" id="CHEBI:29999"/>
        <dbReference type="ChEBI" id="CHEBI:30616"/>
        <dbReference type="ChEBI" id="CHEBI:83421"/>
        <dbReference type="ChEBI" id="CHEBI:456216"/>
        <dbReference type="EC" id="2.7.11.1"/>
    </reaction>
</comment>
<dbReference type="InterPro" id="IPR008271">
    <property type="entry name" value="Ser/Thr_kinase_AS"/>
</dbReference>
<dbReference type="PROSITE" id="PS00108">
    <property type="entry name" value="PROTEIN_KINASE_ST"/>
    <property type="match status" value="1"/>
</dbReference>
<dbReference type="InterPro" id="IPR000719">
    <property type="entry name" value="Prot_kinase_dom"/>
</dbReference>
<proteinExistence type="inferred from homology"/>
<dbReference type="Gene3D" id="3.30.200.20">
    <property type="entry name" value="Phosphorylase Kinase, domain 1"/>
    <property type="match status" value="1"/>
</dbReference>
<keyword evidence="7" id="KW-0067">ATP-binding</keyword>
<dbReference type="PANTHER" id="PTHR44899:SF8">
    <property type="entry name" value="NIMA-RELATED KINASE 11"/>
    <property type="match status" value="1"/>
</dbReference>
<protein>
    <recommendedName>
        <fullName evidence="2">non-specific serine/threonine protein kinase</fullName>
        <ecNumber evidence="2">2.7.11.1</ecNumber>
    </recommendedName>
</protein>
<dbReference type="GO" id="GO:0005524">
    <property type="term" value="F:ATP binding"/>
    <property type="evidence" value="ECO:0007669"/>
    <property type="project" value="UniProtKB-KW"/>
</dbReference>
<reference evidence="13 14" key="1">
    <citation type="journal article" date="2023" name="Sci. Data">
        <title>Genome assembly of the Korean intertidal mud-creeper Batillaria attramentaria.</title>
        <authorList>
            <person name="Patra A.K."/>
            <person name="Ho P.T."/>
            <person name="Jun S."/>
            <person name="Lee S.J."/>
            <person name="Kim Y."/>
            <person name="Won Y.J."/>
        </authorList>
    </citation>
    <scope>NUCLEOTIDE SEQUENCE [LARGE SCALE GENOMIC DNA]</scope>
    <source>
        <strain evidence="13">Wonlab-2016</strain>
    </source>
</reference>
<keyword evidence="10" id="KW-0175">Coiled coil</keyword>
<feature type="domain" description="Protein kinase" evidence="12">
    <location>
        <begin position="22"/>
        <end position="280"/>
    </location>
</feature>
<dbReference type="PANTHER" id="PTHR44899">
    <property type="entry name" value="CAMK FAMILY PROTEIN KINASE"/>
    <property type="match status" value="1"/>
</dbReference>
<evidence type="ECO:0000256" key="9">
    <source>
        <dbReference type="ARBA" id="ARBA00048679"/>
    </source>
</evidence>
<evidence type="ECO:0000256" key="7">
    <source>
        <dbReference type="ARBA" id="ARBA00022840"/>
    </source>
</evidence>
<name>A0ABD0LGX3_9CAEN</name>
<comment type="similarity">
    <text evidence="1">Belongs to the protein kinase superfamily. NEK Ser/Thr protein kinase family. NIMA subfamily.</text>
</comment>
<keyword evidence="4" id="KW-0808">Transferase</keyword>
<dbReference type="PROSITE" id="PS50011">
    <property type="entry name" value="PROTEIN_KINASE_DOM"/>
    <property type="match status" value="1"/>
</dbReference>
<dbReference type="SMART" id="SM00220">
    <property type="entry name" value="S_TKc"/>
    <property type="match status" value="1"/>
</dbReference>
<dbReference type="EC" id="2.7.11.1" evidence="2"/>
<comment type="catalytic activity">
    <reaction evidence="8">
        <text>L-threonyl-[protein] + ATP = O-phospho-L-threonyl-[protein] + ADP + H(+)</text>
        <dbReference type="Rhea" id="RHEA:46608"/>
        <dbReference type="Rhea" id="RHEA-COMP:11060"/>
        <dbReference type="Rhea" id="RHEA-COMP:11605"/>
        <dbReference type="ChEBI" id="CHEBI:15378"/>
        <dbReference type="ChEBI" id="CHEBI:30013"/>
        <dbReference type="ChEBI" id="CHEBI:30616"/>
        <dbReference type="ChEBI" id="CHEBI:61977"/>
        <dbReference type="ChEBI" id="CHEBI:456216"/>
        <dbReference type="EC" id="2.7.11.1"/>
    </reaction>
</comment>
<evidence type="ECO:0000256" key="1">
    <source>
        <dbReference type="ARBA" id="ARBA00010886"/>
    </source>
</evidence>
<sequence>MPPSRPTKDRDTKEARVLANRYEVVKKLGSGNFGVAFLCKDLRNNGESKVLKEISVGDLQPDETVDAMREARLLSRLDHPSIVKFHDSFVDPSSEYFCIITEYCDGGDLDGKITEYKKKGKSFEEKTVLDWTVQLMMALQYMHSRRVLHRDLKTRNIFLKNNMVKIGDFGISRILMGTTDMASTFTGTPYYMSPEVLKHEGYNSKSDVWSVGCILYELCALDHAFNGQGLMGVMYKIVEGEPPALPKKYSKELNGVFRKILTKEPDLRPSAHEVLKHPYITHHISKMKDTLTDEYKQRHHSNLNEEKAEKEAQEIAQLLREKSHLEDIRKAEEPPEDPKTKYMSPRERMRLRKMQQADRRAQELQQQARVQLKENTDRREAIKESLSKTVVPAWKGGSGEGTTLRGALQVPDARLGGTVSPEYATFGPHYRTMHTGSSGFFDDGEGEASATMVPRASRTVAHYPSLEDRPITPMRDTMVYDRAHSSLDFKDGIPDTPDLANTYYSQFEGEFEEANEDKNEDSEEEEEDEEEDEGEGTVVGDDMADYINRLEGALELSSNEHTLTIADDTVSGAFGPGAREIKIKNLKSQCIASLGEEPFKKAYTYLRKARYEEEKSEQEIMKGLREYVKNPSDCFIVDQLLFLEEQAKFS</sequence>
<dbReference type="Gene3D" id="1.10.510.10">
    <property type="entry name" value="Transferase(Phosphotransferase) domain 1"/>
    <property type="match status" value="1"/>
</dbReference>
<keyword evidence="14" id="KW-1185">Reference proteome</keyword>
<keyword evidence="5" id="KW-0547">Nucleotide-binding</keyword>
<evidence type="ECO:0000313" key="14">
    <source>
        <dbReference type="Proteomes" id="UP001519460"/>
    </source>
</evidence>
<dbReference type="SUPFAM" id="SSF56112">
    <property type="entry name" value="Protein kinase-like (PK-like)"/>
    <property type="match status" value="1"/>
</dbReference>
<evidence type="ECO:0000256" key="5">
    <source>
        <dbReference type="ARBA" id="ARBA00022741"/>
    </source>
</evidence>
<keyword evidence="3" id="KW-0723">Serine/threonine-protein kinase</keyword>
<dbReference type="Proteomes" id="UP001519460">
    <property type="component" value="Unassembled WGS sequence"/>
</dbReference>
<dbReference type="InterPro" id="IPR011009">
    <property type="entry name" value="Kinase-like_dom_sf"/>
</dbReference>
<evidence type="ECO:0000256" key="6">
    <source>
        <dbReference type="ARBA" id="ARBA00022777"/>
    </source>
</evidence>
<evidence type="ECO:0000256" key="11">
    <source>
        <dbReference type="SAM" id="MobiDB-lite"/>
    </source>
</evidence>
<dbReference type="Pfam" id="PF00069">
    <property type="entry name" value="Pkinase"/>
    <property type="match status" value="1"/>
</dbReference>
<feature type="region of interest" description="Disordered" evidence="11">
    <location>
        <begin position="510"/>
        <end position="540"/>
    </location>
</feature>
<evidence type="ECO:0000256" key="8">
    <source>
        <dbReference type="ARBA" id="ARBA00047899"/>
    </source>
</evidence>
<feature type="coiled-coil region" evidence="10">
    <location>
        <begin position="301"/>
        <end position="328"/>
    </location>
</feature>
<evidence type="ECO:0000256" key="2">
    <source>
        <dbReference type="ARBA" id="ARBA00012513"/>
    </source>
</evidence>
<feature type="compositionally biased region" description="Acidic residues" evidence="11">
    <location>
        <begin position="510"/>
        <end position="535"/>
    </location>
</feature>
<dbReference type="EMBL" id="JACVVK020000048">
    <property type="protein sequence ID" value="KAK7498839.1"/>
    <property type="molecule type" value="Genomic_DNA"/>
</dbReference>
<dbReference type="InterPro" id="IPR051131">
    <property type="entry name" value="NEK_Ser/Thr_kinase_NIMA"/>
</dbReference>
<evidence type="ECO:0000259" key="12">
    <source>
        <dbReference type="PROSITE" id="PS50011"/>
    </source>
</evidence>
<evidence type="ECO:0000313" key="13">
    <source>
        <dbReference type="EMBL" id="KAK7498839.1"/>
    </source>
</evidence>
<keyword evidence="6" id="KW-0418">Kinase</keyword>
<evidence type="ECO:0000256" key="10">
    <source>
        <dbReference type="SAM" id="Coils"/>
    </source>
</evidence>